<feature type="domain" description="DUF4232" evidence="3">
    <location>
        <begin position="151"/>
        <end position="274"/>
    </location>
</feature>
<proteinExistence type="predicted"/>
<feature type="chain" id="PRO_5038559447" description="DUF4232 domain-containing protein" evidence="2">
    <location>
        <begin position="28"/>
        <end position="283"/>
    </location>
</feature>
<keyword evidence="5" id="KW-1185">Reference proteome</keyword>
<feature type="compositionally biased region" description="Low complexity" evidence="1">
    <location>
        <begin position="44"/>
        <end position="105"/>
    </location>
</feature>
<dbReference type="Proteomes" id="UP000321103">
    <property type="component" value="Unassembled WGS sequence"/>
</dbReference>
<dbReference type="STRING" id="388357.GCA_001580365_01543"/>
<dbReference type="InterPro" id="IPR025326">
    <property type="entry name" value="DUF4232"/>
</dbReference>
<evidence type="ECO:0000313" key="5">
    <source>
        <dbReference type="Proteomes" id="UP000321103"/>
    </source>
</evidence>
<evidence type="ECO:0000256" key="2">
    <source>
        <dbReference type="SAM" id="SignalP"/>
    </source>
</evidence>
<accession>A0A512IA58</accession>
<keyword evidence="2" id="KW-0732">Signal</keyword>
<dbReference type="AlphaFoldDB" id="A0A512IA58"/>
<gene>
    <name evidence="4" type="ORF">KTU01_07030</name>
</gene>
<dbReference type="RefSeq" id="WP_062735262.1">
    <property type="nucleotide sequence ID" value="NZ_BJZS01000021.1"/>
</dbReference>
<dbReference type="Pfam" id="PF14016">
    <property type="entry name" value="DUF4232"/>
    <property type="match status" value="1"/>
</dbReference>
<feature type="region of interest" description="Disordered" evidence="1">
    <location>
        <begin position="30"/>
        <end position="141"/>
    </location>
</feature>
<organism evidence="4 5">
    <name type="scientific">Kocuria turfanensis</name>
    <dbReference type="NCBI Taxonomy" id="388357"/>
    <lineage>
        <taxon>Bacteria</taxon>
        <taxon>Bacillati</taxon>
        <taxon>Actinomycetota</taxon>
        <taxon>Actinomycetes</taxon>
        <taxon>Micrococcales</taxon>
        <taxon>Micrococcaceae</taxon>
        <taxon>Kocuria</taxon>
    </lineage>
</organism>
<sequence length="283" mass="26690">MSSLSPVARPVLGALALASVLALTACGGEQPEQAGTAAVPGTVGSASTAPAASGSAPADGADAAPADEPTGERTTAAPAAPEGGPAEPATEPTGAAGPAGEPAGETTEEPTEEIPEETAEETAGDAGGTAGGAAGEPARGGAAAGARADWCATSALEVSAAPAGGAAGSVWVDVTVTNAAAEPCVLAGYPGVSFVDAGGTALGAPAVRDAGVPGTGRELAPGESATAALRISQAAVHPGCEAREAAGLRVYPPENTRSVVVPFPAEACTGPGIQQLEIQGFGT</sequence>
<feature type="signal peptide" evidence="2">
    <location>
        <begin position="1"/>
        <end position="27"/>
    </location>
</feature>
<evidence type="ECO:0000256" key="1">
    <source>
        <dbReference type="SAM" id="MobiDB-lite"/>
    </source>
</evidence>
<dbReference type="EMBL" id="BJZS01000021">
    <property type="protein sequence ID" value="GEO94580.1"/>
    <property type="molecule type" value="Genomic_DNA"/>
</dbReference>
<feature type="compositionally biased region" description="Acidic residues" evidence="1">
    <location>
        <begin position="106"/>
        <end position="123"/>
    </location>
</feature>
<evidence type="ECO:0000313" key="4">
    <source>
        <dbReference type="EMBL" id="GEO94580.1"/>
    </source>
</evidence>
<evidence type="ECO:0000259" key="3">
    <source>
        <dbReference type="Pfam" id="PF14016"/>
    </source>
</evidence>
<comment type="caution">
    <text evidence="4">The sequence shown here is derived from an EMBL/GenBank/DDBJ whole genome shotgun (WGS) entry which is preliminary data.</text>
</comment>
<protein>
    <recommendedName>
        <fullName evidence="3">DUF4232 domain-containing protein</fullName>
    </recommendedName>
</protein>
<reference evidence="4 5" key="1">
    <citation type="submission" date="2019-07" db="EMBL/GenBank/DDBJ databases">
        <title>Whole genome shotgun sequence of Kocuria turfanensis NBRC 107627.</title>
        <authorList>
            <person name="Hosoyama A."/>
            <person name="Uohara A."/>
            <person name="Ohji S."/>
            <person name="Ichikawa N."/>
        </authorList>
    </citation>
    <scope>NUCLEOTIDE SEQUENCE [LARGE SCALE GENOMIC DNA]</scope>
    <source>
        <strain evidence="4 5">NBRC 107627</strain>
    </source>
</reference>
<name>A0A512IA58_9MICC</name>
<feature type="compositionally biased region" description="Gly residues" evidence="1">
    <location>
        <begin position="125"/>
        <end position="134"/>
    </location>
</feature>